<dbReference type="AlphaFoldDB" id="A0A0M9B648"/>
<dbReference type="PATRIC" id="fig|375.38.peg.8347"/>
<dbReference type="EMBL" id="CP017637">
    <property type="protein sequence ID" value="APG15922.1"/>
    <property type="molecule type" value="Genomic_DNA"/>
</dbReference>
<evidence type="ECO:0000313" key="2">
    <source>
        <dbReference type="Proteomes" id="UP000181962"/>
    </source>
</evidence>
<sequence>MAWGKCAMATELDTIFDVIERHRELSAQHAAAASVSSKLVAGPEFDAADAISEERGLALEEYADVLIHSKPTTLAGVIALSRYVASLPAWLLSDENDWHQSFLRTLADAVDEIGVR</sequence>
<dbReference type="Proteomes" id="UP000181962">
    <property type="component" value="Chromosome"/>
</dbReference>
<evidence type="ECO:0000313" key="1">
    <source>
        <dbReference type="EMBL" id="APG15922.1"/>
    </source>
</evidence>
<proteinExistence type="predicted"/>
<protein>
    <submittedName>
        <fullName evidence="1">Uncharacterized protein</fullName>
    </submittedName>
</protein>
<reference evidence="1 2" key="1">
    <citation type="submission" date="2016-11" db="EMBL/GenBank/DDBJ databases">
        <title>Complete Genome Sequence of Bradyrhizobium sp. strain J5, an isolated from soybean nodule in Hokkaido.</title>
        <authorList>
            <person name="Kanehara K."/>
        </authorList>
    </citation>
    <scope>NUCLEOTIDE SEQUENCE [LARGE SCALE GENOMIC DNA]</scope>
    <source>
        <strain evidence="1 2">J5</strain>
    </source>
</reference>
<name>A0A0M9B648_BRAJP</name>
<organism evidence="1 2">
    <name type="scientific">Bradyrhizobium japonicum</name>
    <dbReference type="NCBI Taxonomy" id="375"/>
    <lineage>
        <taxon>Bacteria</taxon>
        <taxon>Pseudomonadati</taxon>
        <taxon>Pseudomonadota</taxon>
        <taxon>Alphaproteobacteria</taxon>
        <taxon>Hyphomicrobiales</taxon>
        <taxon>Nitrobacteraceae</taxon>
        <taxon>Bradyrhizobium</taxon>
    </lineage>
</organism>
<accession>A0A0M9B648</accession>
<gene>
    <name evidence="1" type="ORF">BKD09_47340</name>
</gene>
<dbReference type="OrthoDB" id="8250695at2"/>
<dbReference type="KEGG" id="bjp:RN69_42695"/>